<dbReference type="Proteomes" id="UP000273083">
    <property type="component" value="Unassembled WGS sequence"/>
</dbReference>
<accession>A0A3N1XL78</accession>
<feature type="compositionally biased region" description="Low complexity" evidence="1">
    <location>
        <begin position="37"/>
        <end position="50"/>
    </location>
</feature>
<keyword evidence="2" id="KW-1133">Transmembrane helix</keyword>
<dbReference type="AlphaFoldDB" id="A0A3N1XL78"/>
<gene>
    <name evidence="3" type="ORF">EDD66_106162</name>
</gene>
<sequence length="59" mass="6067">MIDIIVVGIIVLCLGGVIYYNISRKKKGETGCSGCSGCSHSTVSSCPSSKEQNGTGKSL</sequence>
<name>A0A3N1XL78_9FIRM</name>
<comment type="caution">
    <text evidence="3">The sequence shown here is derived from an EMBL/GenBank/DDBJ whole genome shotgun (WGS) entry which is preliminary data.</text>
</comment>
<keyword evidence="2" id="KW-0812">Transmembrane</keyword>
<evidence type="ECO:0000313" key="4">
    <source>
        <dbReference type="Proteomes" id="UP000273083"/>
    </source>
</evidence>
<feature type="region of interest" description="Disordered" evidence="1">
    <location>
        <begin position="37"/>
        <end position="59"/>
    </location>
</feature>
<protein>
    <submittedName>
        <fullName evidence="3">Attachment p12 family protein</fullName>
    </submittedName>
</protein>
<feature type="transmembrane region" description="Helical" evidence="2">
    <location>
        <begin position="6"/>
        <end position="22"/>
    </location>
</feature>
<proteinExistence type="predicted"/>
<reference evidence="3 4" key="1">
    <citation type="submission" date="2018-11" db="EMBL/GenBank/DDBJ databases">
        <title>Genomic Encyclopedia of Type Strains, Phase IV (KMG-IV): sequencing the most valuable type-strain genomes for metagenomic binning, comparative biology and taxonomic classification.</title>
        <authorList>
            <person name="Goeker M."/>
        </authorList>
    </citation>
    <scope>NUCLEOTIDE SEQUENCE [LARGE SCALE GENOMIC DNA]</scope>
    <source>
        <strain evidence="3 4">DSM 26537</strain>
    </source>
</reference>
<organism evidence="3 4">
    <name type="scientific">Mobilisporobacter senegalensis</name>
    <dbReference type="NCBI Taxonomy" id="1329262"/>
    <lineage>
        <taxon>Bacteria</taxon>
        <taxon>Bacillati</taxon>
        <taxon>Bacillota</taxon>
        <taxon>Clostridia</taxon>
        <taxon>Lachnospirales</taxon>
        <taxon>Lachnospiraceae</taxon>
        <taxon>Mobilisporobacter</taxon>
    </lineage>
</organism>
<evidence type="ECO:0000256" key="1">
    <source>
        <dbReference type="SAM" id="MobiDB-lite"/>
    </source>
</evidence>
<dbReference type="Pfam" id="PF12669">
    <property type="entry name" value="FeoB_associated"/>
    <property type="match status" value="1"/>
</dbReference>
<evidence type="ECO:0000256" key="2">
    <source>
        <dbReference type="SAM" id="Phobius"/>
    </source>
</evidence>
<dbReference type="RefSeq" id="WP_123609710.1">
    <property type="nucleotide sequence ID" value="NZ_RJVG01000006.1"/>
</dbReference>
<keyword evidence="2" id="KW-0472">Membrane</keyword>
<evidence type="ECO:0000313" key="3">
    <source>
        <dbReference type="EMBL" id="ROR27465.1"/>
    </source>
</evidence>
<keyword evidence="4" id="KW-1185">Reference proteome</keyword>
<dbReference type="EMBL" id="RJVG01000006">
    <property type="protein sequence ID" value="ROR27465.1"/>
    <property type="molecule type" value="Genomic_DNA"/>
</dbReference>